<dbReference type="EC" id="1.-.-.-" evidence="3"/>
<dbReference type="GO" id="GO:0016491">
    <property type="term" value="F:oxidoreductase activity"/>
    <property type="evidence" value="ECO:0007669"/>
    <property type="project" value="UniProtKB-KW"/>
</dbReference>
<dbReference type="RefSeq" id="WP_004222088.1">
    <property type="nucleotide sequence ID" value="NZ_CACRSY010000016.1"/>
</dbReference>
<keyword evidence="2 3" id="KW-0560">Oxidoreductase</keyword>
<sequence length="247" mass="27342">MKIAVITGASSGMGKAFTKQIDEKYQELDEIWVIARKKEGLEGLKKEISKLRILPMDLTDRQALEEFSTLLKREKPCIQILVESAGMGIQKKIEDTAVDDLRRMTELNCTALTAFVAMCLPYCEKGSRILCLASGAAFVPQPSFAVYAASKSYVLSFARALGAEQKGRIVVTAVCPGPVDTPFLEKMGGKENMPFYKKPFIADAEAVVKKALKDSERGREISVYGFAMKALRAVCKIVPIRLLMRFM</sequence>
<organism evidence="3">
    <name type="scientific">Blautia hansenii</name>
    <name type="common">Ruminococcus hansenii</name>
    <dbReference type="NCBI Taxonomy" id="1322"/>
    <lineage>
        <taxon>Bacteria</taxon>
        <taxon>Bacillati</taxon>
        <taxon>Bacillota</taxon>
        <taxon>Clostridia</taxon>
        <taxon>Lachnospirales</taxon>
        <taxon>Lachnospiraceae</taxon>
        <taxon>Blautia</taxon>
    </lineage>
</organism>
<dbReference type="PROSITE" id="PS00061">
    <property type="entry name" value="ADH_SHORT"/>
    <property type="match status" value="1"/>
</dbReference>
<dbReference type="PANTHER" id="PTHR44196:SF2">
    <property type="entry name" value="SHORT-CHAIN DEHYDROGENASE-RELATED"/>
    <property type="match status" value="1"/>
</dbReference>
<dbReference type="SUPFAM" id="SSF51735">
    <property type="entry name" value="NAD(P)-binding Rossmann-fold domains"/>
    <property type="match status" value="1"/>
</dbReference>
<reference evidence="3" key="1">
    <citation type="submission" date="2019-11" db="EMBL/GenBank/DDBJ databases">
        <authorList>
            <person name="Feng L."/>
        </authorList>
    </citation>
    <scope>NUCLEOTIDE SEQUENCE</scope>
    <source>
        <strain evidence="3">BhanseniiLFYP23</strain>
    </source>
</reference>
<dbReference type="AlphaFoldDB" id="A0A6N2VIR6"/>
<dbReference type="EMBL" id="CACRSY010000016">
    <property type="protein sequence ID" value="VYT29423.1"/>
    <property type="molecule type" value="Genomic_DNA"/>
</dbReference>
<dbReference type="GO" id="GO:0016020">
    <property type="term" value="C:membrane"/>
    <property type="evidence" value="ECO:0007669"/>
    <property type="project" value="TreeGrafter"/>
</dbReference>
<accession>A0A6N2VIR6</accession>
<protein>
    <submittedName>
        <fullName evidence="3">Putative oxidoreductase</fullName>
        <ecNumber evidence="3">1.-.-.-</ecNumber>
    </submittedName>
</protein>
<dbReference type="PRINTS" id="PR00081">
    <property type="entry name" value="GDHRDH"/>
</dbReference>
<dbReference type="InterPro" id="IPR002347">
    <property type="entry name" value="SDR_fam"/>
</dbReference>
<evidence type="ECO:0000256" key="1">
    <source>
        <dbReference type="ARBA" id="ARBA00006484"/>
    </source>
</evidence>
<dbReference type="Gene3D" id="3.40.50.720">
    <property type="entry name" value="NAD(P)-binding Rossmann-like Domain"/>
    <property type="match status" value="1"/>
</dbReference>
<evidence type="ECO:0000313" key="3">
    <source>
        <dbReference type="EMBL" id="VYT29423.1"/>
    </source>
</evidence>
<dbReference type="InterPro" id="IPR036291">
    <property type="entry name" value="NAD(P)-bd_dom_sf"/>
</dbReference>
<evidence type="ECO:0000256" key="2">
    <source>
        <dbReference type="ARBA" id="ARBA00023002"/>
    </source>
</evidence>
<dbReference type="InterPro" id="IPR020904">
    <property type="entry name" value="Sc_DH/Rdtase_CS"/>
</dbReference>
<dbReference type="PANTHER" id="PTHR44196">
    <property type="entry name" value="DEHYDROGENASE/REDUCTASE SDR FAMILY MEMBER 7B"/>
    <property type="match status" value="1"/>
</dbReference>
<dbReference type="Pfam" id="PF00106">
    <property type="entry name" value="adh_short"/>
    <property type="match status" value="1"/>
</dbReference>
<comment type="similarity">
    <text evidence="1">Belongs to the short-chain dehydrogenases/reductases (SDR) family.</text>
</comment>
<name>A0A6N2VIR6_BLAHA</name>
<proteinExistence type="inferred from homology"/>
<gene>
    <name evidence="3" type="ORF">BHLFYP23_01085</name>
</gene>